<evidence type="ECO:0008006" key="3">
    <source>
        <dbReference type="Google" id="ProtNLM"/>
    </source>
</evidence>
<reference evidence="1" key="1">
    <citation type="submission" date="2022-07" db="EMBL/GenBank/DDBJ databases">
        <title>Isolation, identification, and degradation of a PFOSA degrading strain from sewage treatment plant.</title>
        <authorList>
            <person name="Zhang L."/>
            <person name="Huo Y."/>
        </authorList>
    </citation>
    <scope>NUCLEOTIDE SEQUENCE</scope>
    <source>
        <strain evidence="1">C1</strain>
    </source>
</reference>
<accession>A0ABY5IRD1</accession>
<keyword evidence="2" id="KW-1185">Reference proteome</keyword>
<gene>
    <name evidence="1" type="ORF">NOX80_14000</name>
</gene>
<dbReference type="RefSeq" id="WP_256550420.1">
    <property type="nucleotide sequence ID" value="NZ_CP101751.1"/>
</dbReference>
<proteinExistence type="predicted"/>
<organism evidence="1 2">
    <name type="scientific">Flavobacterium cerinum</name>
    <dbReference type="NCBI Taxonomy" id="2502784"/>
    <lineage>
        <taxon>Bacteria</taxon>
        <taxon>Pseudomonadati</taxon>
        <taxon>Bacteroidota</taxon>
        <taxon>Flavobacteriia</taxon>
        <taxon>Flavobacteriales</taxon>
        <taxon>Flavobacteriaceae</taxon>
        <taxon>Flavobacterium</taxon>
    </lineage>
</organism>
<dbReference type="EMBL" id="CP101751">
    <property type="protein sequence ID" value="UUC44737.1"/>
    <property type="molecule type" value="Genomic_DNA"/>
</dbReference>
<sequence length="249" mass="29581">MSKYRFCVQSNEKLWDTEDLVNLCIQAPSRNFKSYAKSLGIDVTNEEKFVGVKRFQELVSQSNKYNSKMLPEEMHPYVLKEEWQILEDSYSNEIKELFWSPLFVGYNIWAPLLGKKELPVLELDLEVETTHPDVDFDFHRIGREYKERCFLIRLIHDIYLELYEIGPDNNGEENPFRKWFKKNGIDYFDIGRDVADNLIIGYSKGKIKKSRKKDDYTLSTTYKVLIHPGWFKDKSLPEINGRYYNSYAH</sequence>
<name>A0ABY5IRD1_9FLAO</name>
<evidence type="ECO:0000313" key="2">
    <source>
        <dbReference type="Proteomes" id="UP001059844"/>
    </source>
</evidence>
<protein>
    <recommendedName>
        <fullName evidence="3">DUF4261 domain-containing protein</fullName>
    </recommendedName>
</protein>
<evidence type="ECO:0000313" key="1">
    <source>
        <dbReference type="EMBL" id="UUC44737.1"/>
    </source>
</evidence>
<dbReference type="Proteomes" id="UP001059844">
    <property type="component" value="Chromosome"/>
</dbReference>